<organism evidence="5 6">
    <name type="scientific">Seongchinamella sediminis</name>
    <dbReference type="NCBI Taxonomy" id="2283635"/>
    <lineage>
        <taxon>Bacteria</taxon>
        <taxon>Pseudomonadati</taxon>
        <taxon>Pseudomonadota</taxon>
        <taxon>Gammaproteobacteria</taxon>
        <taxon>Cellvibrionales</taxon>
        <taxon>Halieaceae</taxon>
        <taxon>Seongchinamella</taxon>
    </lineage>
</organism>
<dbReference type="OrthoDB" id="6506763at2"/>
<dbReference type="PANTHER" id="PTHR47894">
    <property type="entry name" value="HTH-TYPE TRANSCRIPTIONAL REGULATOR GADX"/>
    <property type="match status" value="1"/>
</dbReference>
<dbReference type="PANTHER" id="PTHR47894:SF1">
    <property type="entry name" value="HTH-TYPE TRANSCRIPTIONAL REGULATOR VQSM"/>
    <property type="match status" value="1"/>
</dbReference>
<name>A0A3L7DYH4_9GAMM</name>
<evidence type="ECO:0000259" key="4">
    <source>
        <dbReference type="PROSITE" id="PS01124"/>
    </source>
</evidence>
<keyword evidence="2" id="KW-0238">DNA-binding</keyword>
<keyword evidence="6" id="KW-1185">Reference proteome</keyword>
<dbReference type="AlphaFoldDB" id="A0A3L7DYH4"/>
<sequence length="349" mass="38775">MTVSSEGALPQHAVRSLVSPLEIMAKMGFDASVCLKGTGIMNSQLADPRALMTLQQELAFYRNCLELSDDPAVGLKLGMPFTPQRYGMFGYALLSAATFRHALKVVENFGKLTFSFFSFTSGEEGDTAWFAMGDPPPIERELLDLYSDRDMSAALVAFSEVLGAPVEPLAVYLSHDGHGCEQRYREHFGAEVHFGAGSNKLVFDAALLDRPLPQADPESSGYMLQQCQMLVARLSNQGKFVDEVRMAILRRPGVFPSIEIVAEQMHMSSSTVRRRLRDEGSSYRVLLDEIRFGLAREYLAETRLPLEEISELLGYSEPGNFSHAFRRWSGESPRAFRDLVQDHSGGLSE</sequence>
<dbReference type="GO" id="GO:0005829">
    <property type="term" value="C:cytosol"/>
    <property type="evidence" value="ECO:0007669"/>
    <property type="project" value="TreeGrafter"/>
</dbReference>
<gene>
    <name evidence="5" type="ORF">DWB85_14220</name>
</gene>
<evidence type="ECO:0000313" key="6">
    <source>
        <dbReference type="Proteomes" id="UP000265509"/>
    </source>
</evidence>
<dbReference type="Proteomes" id="UP000265509">
    <property type="component" value="Unassembled WGS sequence"/>
</dbReference>
<dbReference type="InterPro" id="IPR018060">
    <property type="entry name" value="HTH_AraC"/>
</dbReference>
<evidence type="ECO:0000256" key="1">
    <source>
        <dbReference type="ARBA" id="ARBA00023015"/>
    </source>
</evidence>
<keyword evidence="3" id="KW-0804">Transcription</keyword>
<dbReference type="Gene3D" id="1.10.10.60">
    <property type="entry name" value="Homeodomain-like"/>
    <property type="match status" value="1"/>
</dbReference>
<proteinExistence type="predicted"/>
<protein>
    <submittedName>
        <fullName evidence="5">Helix-turn-helix domain-containing protein</fullName>
    </submittedName>
</protein>
<dbReference type="InterPro" id="IPR032687">
    <property type="entry name" value="AraC-type_N"/>
</dbReference>
<evidence type="ECO:0000256" key="2">
    <source>
        <dbReference type="ARBA" id="ARBA00023125"/>
    </source>
</evidence>
<feature type="domain" description="HTH araC/xylS-type" evidence="4">
    <location>
        <begin position="242"/>
        <end position="339"/>
    </location>
</feature>
<dbReference type="Pfam" id="PF12625">
    <property type="entry name" value="Arabinose_bd"/>
    <property type="match status" value="1"/>
</dbReference>
<dbReference type="InterPro" id="IPR009057">
    <property type="entry name" value="Homeodomain-like_sf"/>
</dbReference>
<dbReference type="EMBL" id="QRAN01000016">
    <property type="protein sequence ID" value="RLQ21051.1"/>
    <property type="molecule type" value="Genomic_DNA"/>
</dbReference>
<dbReference type="PROSITE" id="PS01124">
    <property type="entry name" value="HTH_ARAC_FAMILY_2"/>
    <property type="match status" value="1"/>
</dbReference>
<accession>A0A3L7DYH4</accession>
<comment type="caution">
    <text evidence="5">The sequence shown here is derived from an EMBL/GenBank/DDBJ whole genome shotgun (WGS) entry which is preliminary data.</text>
</comment>
<evidence type="ECO:0000313" key="5">
    <source>
        <dbReference type="EMBL" id="RLQ21051.1"/>
    </source>
</evidence>
<dbReference type="SMART" id="SM00342">
    <property type="entry name" value="HTH_ARAC"/>
    <property type="match status" value="1"/>
</dbReference>
<reference evidence="5 6" key="1">
    <citation type="submission" date="2018-07" db="EMBL/GenBank/DDBJ databases">
        <title>Halioglobus sp. genome submission.</title>
        <authorList>
            <person name="Ye M.-Q."/>
            <person name="Du Z.-J."/>
        </authorList>
    </citation>
    <scope>NUCLEOTIDE SEQUENCE [LARGE SCALE GENOMIC DNA]</scope>
    <source>
        <strain evidence="5 6">U0301</strain>
    </source>
</reference>
<evidence type="ECO:0000256" key="3">
    <source>
        <dbReference type="ARBA" id="ARBA00023163"/>
    </source>
</evidence>
<dbReference type="GO" id="GO:0003700">
    <property type="term" value="F:DNA-binding transcription factor activity"/>
    <property type="evidence" value="ECO:0007669"/>
    <property type="project" value="InterPro"/>
</dbReference>
<dbReference type="SUPFAM" id="SSF46689">
    <property type="entry name" value="Homeodomain-like"/>
    <property type="match status" value="1"/>
</dbReference>
<dbReference type="Pfam" id="PF12833">
    <property type="entry name" value="HTH_18"/>
    <property type="match status" value="1"/>
</dbReference>
<dbReference type="GO" id="GO:0000976">
    <property type="term" value="F:transcription cis-regulatory region binding"/>
    <property type="evidence" value="ECO:0007669"/>
    <property type="project" value="TreeGrafter"/>
</dbReference>
<keyword evidence="1" id="KW-0805">Transcription regulation</keyword>